<comment type="caution">
    <text evidence="2">The sequence shown here is derived from an EMBL/GenBank/DDBJ whole genome shotgun (WGS) entry which is preliminary data.</text>
</comment>
<dbReference type="PANTHER" id="PTHR23131">
    <property type="entry name" value="ENDORIBONUCLEASE LACTB2"/>
    <property type="match status" value="1"/>
</dbReference>
<sequence>MTALPAVARHLTAGGTRVYTLPLRAFPHFMANAFLVVQGPLQAPAYTALMDMGSAHEDSLADLHAALEEVRTAYGEAWSWARLDRLVVTHPHPDHAAGLPAVRDLTPAPVAAHAWAVPTLQHPQTRQEAWRAGVEGHLVWAGIPLDSAYAARLRRRAENLMLPRGVPVQTPLADGDLLDGVFRVVHTPGHDGAQVCLQVDDLLLSADHLLPHNSPPLMPERYQPGAGLRHYLASLDRVEALRDVTVALGGHGGPMPDWRGRIQALRARYADKLAAVRAAATGPLTIHDLLGALYPNLRPVQAILLLDQTAALAEYLAAEGTLTETRREDGAALFQAAG</sequence>
<accession>A0A7C9HSL5</accession>
<dbReference type="EMBL" id="WQLB01000020">
    <property type="protein sequence ID" value="MVN87909.1"/>
    <property type="molecule type" value="Genomic_DNA"/>
</dbReference>
<keyword evidence="2" id="KW-0378">Hydrolase</keyword>
<name>A0A7C9HSL5_9DEIO</name>
<dbReference type="GO" id="GO:0016787">
    <property type="term" value="F:hydrolase activity"/>
    <property type="evidence" value="ECO:0007669"/>
    <property type="project" value="UniProtKB-KW"/>
</dbReference>
<evidence type="ECO:0000313" key="2">
    <source>
        <dbReference type="EMBL" id="MVN87909.1"/>
    </source>
</evidence>
<organism evidence="2 3">
    <name type="scientific">Deinococcus arboris</name>
    <dbReference type="NCBI Taxonomy" id="2682977"/>
    <lineage>
        <taxon>Bacteria</taxon>
        <taxon>Thermotogati</taxon>
        <taxon>Deinococcota</taxon>
        <taxon>Deinococci</taxon>
        <taxon>Deinococcales</taxon>
        <taxon>Deinococcaceae</taxon>
        <taxon>Deinococcus</taxon>
    </lineage>
</organism>
<dbReference type="Pfam" id="PF00753">
    <property type="entry name" value="Lactamase_B"/>
    <property type="match status" value="1"/>
</dbReference>
<dbReference type="InterPro" id="IPR036866">
    <property type="entry name" value="RibonucZ/Hydroxyglut_hydro"/>
</dbReference>
<dbReference type="InterPro" id="IPR001279">
    <property type="entry name" value="Metallo-B-lactamas"/>
</dbReference>
<dbReference type="PANTHER" id="PTHR23131:SF4">
    <property type="entry name" value="METALLO-BETA-LACTAMASE SUPERFAMILY POTEIN"/>
    <property type="match status" value="1"/>
</dbReference>
<reference evidence="2 3" key="1">
    <citation type="submission" date="2019-12" db="EMBL/GenBank/DDBJ databases">
        <title>Deinococcus sp. HMF7620 Genome sequencing and assembly.</title>
        <authorList>
            <person name="Kang H."/>
            <person name="Kim H."/>
            <person name="Joh K."/>
        </authorList>
    </citation>
    <scope>NUCLEOTIDE SEQUENCE [LARGE SCALE GENOMIC DNA]</scope>
    <source>
        <strain evidence="2 3">HMF7620</strain>
    </source>
</reference>
<gene>
    <name evidence="2" type="ORF">GO986_14195</name>
</gene>
<dbReference type="SUPFAM" id="SSF56281">
    <property type="entry name" value="Metallo-hydrolase/oxidoreductase"/>
    <property type="match status" value="1"/>
</dbReference>
<evidence type="ECO:0000313" key="3">
    <source>
        <dbReference type="Proteomes" id="UP000483286"/>
    </source>
</evidence>
<dbReference type="Gene3D" id="3.60.15.10">
    <property type="entry name" value="Ribonuclease Z/Hydroxyacylglutathione hydrolase-like"/>
    <property type="match status" value="1"/>
</dbReference>
<dbReference type="SMART" id="SM00849">
    <property type="entry name" value="Lactamase_B"/>
    <property type="match status" value="1"/>
</dbReference>
<feature type="domain" description="Metallo-beta-lactamase" evidence="1">
    <location>
        <begin position="30"/>
        <end position="251"/>
    </location>
</feature>
<dbReference type="Proteomes" id="UP000483286">
    <property type="component" value="Unassembled WGS sequence"/>
</dbReference>
<dbReference type="InterPro" id="IPR050662">
    <property type="entry name" value="Sec-metab_biosynth-thioest"/>
</dbReference>
<protein>
    <submittedName>
        <fullName evidence="2">MBL fold metallo-hydrolase</fullName>
    </submittedName>
</protein>
<dbReference type="RefSeq" id="WP_157459970.1">
    <property type="nucleotide sequence ID" value="NZ_WQLB01000020.1"/>
</dbReference>
<dbReference type="AlphaFoldDB" id="A0A7C9HSL5"/>
<evidence type="ECO:0000259" key="1">
    <source>
        <dbReference type="SMART" id="SM00849"/>
    </source>
</evidence>
<proteinExistence type="predicted"/>
<keyword evidence="3" id="KW-1185">Reference proteome</keyword>